<comment type="caution">
    <text evidence="4">The sequence shown here is derived from an EMBL/GenBank/DDBJ whole genome shotgun (WGS) entry which is preliminary data.</text>
</comment>
<dbReference type="InterPro" id="IPR005097">
    <property type="entry name" value="Sacchrp_dh_NADP-bd"/>
</dbReference>
<feature type="region of interest" description="Disordered" evidence="2">
    <location>
        <begin position="189"/>
        <end position="211"/>
    </location>
</feature>
<dbReference type="GO" id="GO:0005886">
    <property type="term" value="C:plasma membrane"/>
    <property type="evidence" value="ECO:0007669"/>
    <property type="project" value="TreeGrafter"/>
</dbReference>
<evidence type="ECO:0000313" key="4">
    <source>
        <dbReference type="EMBL" id="KAI1876436.1"/>
    </source>
</evidence>
<evidence type="ECO:0000313" key="5">
    <source>
        <dbReference type="Proteomes" id="UP000829685"/>
    </source>
</evidence>
<reference evidence="4" key="1">
    <citation type="submission" date="2021-03" db="EMBL/GenBank/DDBJ databases">
        <title>Revisited historic fungal species revealed as producer of novel bioactive compounds through whole genome sequencing and comparative genomics.</title>
        <authorList>
            <person name="Vignolle G.A."/>
            <person name="Hochenegger N."/>
            <person name="Mach R.L."/>
            <person name="Mach-Aigner A.R."/>
            <person name="Javad Rahimi M."/>
            <person name="Salim K.A."/>
            <person name="Chan C.M."/>
            <person name="Lim L.B.L."/>
            <person name="Cai F."/>
            <person name="Druzhinina I.S."/>
            <person name="U'Ren J.M."/>
            <person name="Derntl C."/>
        </authorList>
    </citation>
    <scope>NUCLEOTIDE SEQUENCE</scope>
    <source>
        <strain evidence="4">TUCIM 5799</strain>
    </source>
</reference>
<dbReference type="SUPFAM" id="SSF51735">
    <property type="entry name" value="NAD(P)-binding Rossmann-fold domains"/>
    <property type="match status" value="1"/>
</dbReference>
<protein>
    <recommendedName>
        <fullName evidence="3">Saccharopine dehydrogenase NADP binding domain-containing protein</fullName>
    </recommendedName>
</protein>
<dbReference type="PANTHER" id="PTHR12286:SF5">
    <property type="entry name" value="SACCHAROPINE DEHYDROGENASE-LIKE OXIDOREDUCTASE"/>
    <property type="match status" value="1"/>
</dbReference>
<dbReference type="InterPro" id="IPR036291">
    <property type="entry name" value="NAD(P)-bd_dom_sf"/>
</dbReference>
<dbReference type="GO" id="GO:0009247">
    <property type="term" value="P:glycolipid biosynthetic process"/>
    <property type="evidence" value="ECO:0007669"/>
    <property type="project" value="TreeGrafter"/>
</dbReference>
<dbReference type="InterPro" id="IPR051276">
    <property type="entry name" value="Saccharopine_DH-like_oxidrdct"/>
</dbReference>
<sequence>MAPKKQDRDYDVVLLGATGYTGLLTAEHIVEHLPTSLRWAIVGRSRTKLDALASRLKKLGPDRIQPAIEVVSVEDQDQLDAVVRKAKVCLSVVLYFSVGRHVVRACVENGTDYLDVTGNIAELYSWIEDYHEKAKANNVALIHACGAFSAPHDLLAWAAARELKKATSSNTSEAVLSVKKITMSPSGGTVESIMSKSTVDPKTQEDARGPWSLSPLKGVPATVPTNIFGVRHVPHLGLLANSCFGLAQDRAIVHRTWGLLGGEYGPNFKYTEYESVGSTLGGVAKILSGFLLGVALSFKPTLPLVRRFLPAQGDGPDTEKTKLQDVELEAVALADTQQPEGQGKNGFARLSYKGDTYHLTGALLAQGAASLLYKREFEGGLRAGCLTPAILGDDFLDRLRGVGVSFEASIV</sequence>
<dbReference type="Gene3D" id="3.40.50.720">
    <property type="entry name" value="NAD(P)-binding Rossmann-like Domain"/>
    <property type="match status" value="1"/>
</dbReference>
<organism evidence="4 5">
    <name type="scientific">Neoarthrinium moseri</name>
    <dbReference type="NCBI Taxonomy" id="1658444"/>
    <lineage>
        <taxon>Eukaryota</taxon>
        <taxon>Fungi</taxon>
        <taxon>Dikarya</taxon>
        <taxon>Ascomycota</taxon>
        <taxon>Pezizomycotina</taxon>
        <taxon>Sordariomycetes</taxon>
        <taxon>Xylariomycetidae</taxon>
        <taxon>Amphisphaeriales</taxon>
        <taxon>Apiosporaceae</taxon>
        <taxon>Neoarthrinium</taxon>
    </lineage>
</organism>
<dbReference type="AlphaFoldDB" id="A0A9P9WRI8"/>
<evidence type="ECO:0000259" key="3">
    <source>
        <dbReference type="Pfam" id="PF03435"/>
    </source>
</evidence>
<dbReference type="GO" id="GO:0005739">
    <property type="term" value="C:mitochondrion"/>
    <property type="evidence" value="ECO:0007669"/>
    <property type="project" value="TreeGrafter"/>
</dbReference>
<proteinExistence type="inferred from homology"/>
<dbReference type="EMBL" id="JAFIMR010000007">
    <property type="protein sequence ID" value="KAI1876436.1"/>
    <property type="molecule type" value="Genomic_DNA"/>
</dbReference>
<dbReference type="Pfam" id="PF03435">
    <property type="entry name" value="Sacchrp_dh_NADP"/>
    <property type="match status" value="1"/>
</dbReference>
<evidence type="ECO:0000256" key="2">
    <source>
        <dbReference type="SAM" id="MobiDB-lite"/>
    </source>
</evidence>
<keyword evidence="5" id="KW-1185">Reference proteome</keyword>
<accession>A0A9P9WRI8</accession>
<comment type="similarity">
    <text evidence="1">Belongs to the saccharopine dehydrogenase family.</text>
</comment>
<evidence type="ECO:0000256" key="1">
    <source>
        <dbReference type="ARBA" id="ARBA00038048"/>
    </source>
</evidence>
<dbReference type="Proteomes" id="UP000829685">
    <property type="component" value="Unassembled WGS sequence"/>
</dbReference>
<dbReference type="PANTHER" id="PTHR12286">
    <property type="entry name" value="SACCHAROPINE DEHYDROGENASE-LIKE OXIDOREDUCTASE"/>
    <property type="match status" value="1"/>
</dbReference>
<feature type="domain" description="Saccharopine dehydrogenase NADP binding" evidence="3">
    <location>
        <begin position="12"/>
        <end position="141"/>
    </location>
</feature>
<dbReference type="GO" id="GO:0005811">
    <property type="term" value="C:lipid droplet"/>
    <property type="evidence" value="ECO:0007669"/>
    <property type="project" value="TreeGrafter"/>
</dbReference>
<name>A0A9P9WRI8_9PEZI</name>
<feature type="compositionally biased region" description="Polar residues" evidence="2">
    <location>
        <begin position="189"/>
        <end position="201"/>
    </location>
</feature>
<gene>
    <name evidence="4" type="ORF">JX265_003962</name>
</gene>